<dbReference type="PANTHER" id="PTHR48098">
    <property type="entry name" value="ENTEROCHELIN ESTERASE-RELATED"/>
    <property type="match status" value="1"/>
</dbReference>
<dbReference type="Gene3D" id="2.60.40.10">
    <property type="entry name" value="Immunoglobulins"/>
    <property type="match status" value="1"/>
</dbReference>
<dbReference type="InterPro" id="IPR050583">
    <property type="entry name" value="Mycobacterial_A85_antigen"/>
</dbReference>
<name>W0RE69_9BACT</name>
<dbReference type="OrthoDB" id="9773738at2"/>
<dbReference type="NCBIfam" id="NF012229">
    <property type="entry name" value="bla_class_B_core"/>
    <property type="match status" value="1"/>
</dbReference>
<dbReference type="Gene3D" id="3.60.15.10">
    <property type="entry name" value="Ribonuclease Z/Hydroxyacylglutathione hydrolase-like"/>
    <property type="match status" value="1"/>
</dbReference>
<dbReference type="AlphaFoldDB" id="W0RE69"/>
<keyword evidence="1" id="KW-0732">Signal</keyword>
<dbReference type="STRING" id="861299.J421_1088"/>
<keyword evidence="4" id="KW-1185">Reference proteome</keyword>
<dbReference type="eggNOG" id="COG2819">
    <property type="taxonomic scope" value="Bacteria"/>
</dbReference>
<gene>
    <name evidence="3" type="ORF">J421_1088</name>
</gene>
<dbReference type="PATRIC" id="fig|861299.3.peg.1104"/>
<dbReference type="InterPro" id="IPR013783">
    <property type="entry name" value="Ig-like_fold"/>
</dbReference>
<dbReference type="InterPro" id="IPR029058">
    <property type="entry name" value="AB_hydrolase_fold"/>
</dbReference>
<dbReference type="Gene3D" id="3.40.50.1820">
    <property type="entry name" value="alpha/beta hydrolase"/>
    <property type="match status" value="1"/>
</dbReference>
<feature type="chain" id="PRO_5004795419" evidence="1">
    <location>
        <begin position="24"/>
        <end position="686"/>
    </location>
</feature>
<dbReference type="Pfam" id="PF00756">
    <property type="entry name" value="Esterase"/>
    <property type="match status" value="1"/>
</dbReference>
<dbReference type="SUPFAM" id="SSF49452">
    <property type="entry name" value="Starch-binding domain-like"/>
    <property type="match status" value="1"/>
</dbReference>
<dbReference type="eggNOG" id="COG0491">
    <property type="taxonomic scope" value="Bacteria"/>
</dbReference>
<dbReference type="InterPro" id="IPR000801">
    <property type="entry name" value="Esterase-like"/>
</dbReference>
<evidence type="ECO:0000313" key="4">
    <source>
        <dbReference type="Proteomes" id="UP000019151"/>
    </source>
</evidence>
<organism evidence="3 4">
    <name type="scientific">Gemmatirosa kalamazoonensis</name>
    <dbReference type="NCBI Taxonomy" id="861299"/>
    <lineage>
        <taxon>Bacteria</taxon>
        <taxon>Pseudomonadati</taxon>
        <taxon>Gemmatimonadota</taxon>
        <taxon>Gemmatimonadia</taxon>
        <taxon>Gemmatimonadales</taxon>
        <taxon>Gemmatimonadaceae</taxon>
        <taxon>Gemmatirosa</taxon>
    </lineage>
</organism>
<dbReference type="InParanoid" id="W0RE69"/>
<sequence length="686" mass="73131">MRQLPNTIAAASLALSLATPGSAQLTIRATVPPDTPNDGTVHVAGTFNRWDPGASRWALARGADGVWTITLPDSVRGPLELKLTRGSWATVETTSSGADVPNRTITVPPSGAATLDVTVSGWRDRSARATSAPPRSTASPNVRVVRDSFLIPQLGRARRVWIYLPPGYATSTRRYPVLYLHDGQNVFDAATSFAGEWGVDESLDSLTASGDPGAIVVAVDNGGTHRMDEYDPWRSTDRSLGGGEGDAYVEFLARTLKPWVDAHYRTRPDAAHTGVMGSSMGGLISLYAALKYPNVFGRAGVFSCACWVAGTRILSYARAHAGPHAGARGAVPRLYFVVGARETPSGGPAADQRLMVDTLLAAGFPSTAVRSIVAEDGKHAEWFWRREFPAAYRWLFGRDSLPGARPLDSTLTRRTPNCAACADWNVPQRPFRILGNAWWVGTHGLGAILLTSPGGHVLIDAALPESAPQIAANVRALGFRLEDVKLIVNSHAHFDHAGGIEALRRASGARVAASPPSARWLAAGGIARDDPQAGIVASYPKVPNARVLADGETVRVAGVSLTARFTPGHTPGGTTWTWRSCEGDRCLDLVYADSQTPVSADGFAFAENTTYPNAVRDFERGFAVLEGLSCDVLLTPHPGASQLWERVAARDSGNADALVDREACRRYAATGRAALARRLATERAGR</sequence>
<dbReference type="NCBIfam" id="NF033105">
    <property type="entry name" value="bla_subclass_B3"/>
    <property type="match status" value="1"/>
</dbReference>
<evidence type="ECO:0000256" key="1">
    <source>
        <dbReference type="SAM" id="SignalP"/>
    </source>
</evidence>
<dbReference type="SMART" id="SM00849">
    <property type="entry name" value="Lactamase_B"/>
    <property type="match status" value="1"/>
</dbReference>
<feature type="signal peptide" evidence="1">
    <location>
        <begin position="1"/>
        <end position="23"/>
    </location>
</feature>
<dbReference type="PANTHER" id="PTHR48098:SF6">
    <property type="entry name" value="FERRI-BACILLIBACTIN ESTERASE BESA"/>
    <property type="match status" value="1"/>
</dbReference>
<dbReference type="InterPro" id="IPR036866">
    <property type="entry name" value="RibonucZ/Hydroxyglut_hydro"/>
</dbReference>
<dbReference type="InterPro" id="IPR002044">
    <property type="entry name" value="CBM20"/>
</dbReference>
<dbReference type="GO" id="GO:2001070">
    <property type="term" value="F:starch binding"/>
    <property type="evidence" value="ECO:0007669"/>
    <property type="project" value="InterPro"/>
</dbReference>
<dbReference type="InterPro" id="IPR001279">
    <property type="entry name" value="Metallo-B-lactamas"/>
</dbReference>
<dbReference type="InterPro" id="IPR013784">
    <property type="entry name" value="Carb-bd-like_fold"/>
</dbReference>
<dbReference type="KEGG" id="gba:J421_1088"/>
<protein>
    <submittedName>
        <fullName evidence="3">Esterase</fullName>
    </submittedName>
</protein>
<dbReference type="HOGENOM" id="CLU_401034_0_0_0"/>
<dbReference type="EMBL" id="CP007128">
    <property type="protein sequence ID" value="AHG88625.1"/>
    <property type="molecule type" value="Genomic_DNA"/>
</dbReference>
<dbReference type="Pfam" id="PF00753">
    <property type="entry name" value="Lactamase_B"/>
    <property type="match status" value="1"/>
</dbReference>
<feature type="domain" description="CBM20" evidence="2">
    <location>
        <begin position="17"/>
        <end position="124"/>
    </location>
</feature>
<proteinExistence type="predicted"/>
<dbReference type="SUPFAM" id="SSF56281">
    <property type="entry name" value="Metallo-hydrolase/oxidoreductase"/>
    <property type="match status" value="1"/>
</dbReference>
<dbReference type="Proteomes" id="UP000019151">
    <property type="component" value="Chromosome"/>
</dbReference>
<dbReference type="PROSITE" id="PS51166">
    <property type="entry name" value="CBM20"/>
    <property type="match status" value="1"/>
</dbReference>
<dbReference type="RefSeq" id="WP_104022287.1">
    <property type="nucleotide sequence ID" value="NZ_CP007128.1"/>
</dbReference>
<accession>W0RE69</accession>
<dbReference type="SUPFAM" id="SSF53474">
    <property type="entry name" value="alpha/beta-Hydrolases"/>
    <property type="match status" value="1"/>
</dbReference>
<evidence type="ECO:0000313" key="3">
    <source>
        <dbReference type="EMBL" id="AHG88625.1"/>
    </source>
</evidence>
<reference evidence="3 4" key="1">
    <citation type="journal article" date="2014" name="Genome Announc.">
        <title>Genome Sequence and Methylome of Soil Bacterium Gemmatirosa kalamazoonensis KBS708T, a Member of the Rarely Cultivated Gemmatimonadetes Phylum.</title>
        <authorList>
            <person name="Debruyn J.M."/>
            <person name="Radosevich M."/>
            <person name="Wommack K.E."/>
            <person name="Polson S.W."/>
            <person name="Hauser L.J."/>
            <person name="Fawaz M.N."/>
            <person name="Korlach J."/>
            <person name="Tsai Y.C."/>
        </authorList>
    </citation>
    <scope>NUCLEOTIDE SEQUENCE [LARGE SCALE GENOMIC DNA]</scope>
    <source>
        <strain evidence="3 4">KBS708</strain>
    </source>
</reference>
<evidence type="ECO:0000259" key="2">
    <source>
        <dbReference type="PROSITE" id="PS51166"/>
    </source>
</evidence>